<comment type="caution">
    <text evidence="1">The sequence shown here is derived from an EMBL/GenBank/DDBJ whole genome shotgun (WGS) entry which is preliminary data.</text>
</comment>
<evidence type="ECO:0000313" key="1">
    <source>
        <dbReference type="EMBL" id="KAH7837543.1"/>
    </source>
</evidence>
<gene>
    <name evidence="1" type="ORF">Vadar_015010</name>
</gene>
<dbReference type="EMBL" id="CM037156">
    <property type="protein sequence ID" value="KAH7837543.1"/>
    <property type="molecule type" value="Genomic_DNA"/>
</dbReference>
<organism evidence="1 2">
    <name type="scientific">Vaccinium darrowii</name>
    <dbReference type="NCBI Taxonomy" id="229202"/>
    <lineage>
        <taxon>Eukaryota</taxon>
        <taxon>Viridiplantae</taxon>
        <taxon>Streptophyta</taxon>
        <taxon>Embryophyta</taxon>
        <taxon>Tracheophyta</taxon>
        <taxon>Spermatophyta</taxon>
        <taxon>Magnoliopsida</taxon>
        <taxon>eudicotyledons</taxon>
        <taxon>Gunneridae</taxon>
        <taxon>Pentapetalae</taxon>
        <taxon>asterids</taxon>
        <taxon>Ericales</taxon>
        <taxon>Ericaceae</taxon>
        <taxon>Vaccinioideae</taxon>
        <taxon>Vaccinieae</taxon>
        <taxon>Vaccinium</taxon>
    </lineage>
</organism>
<dbReference type="Proteomes" id="UP000828048">
    <property type="component" value="Chromosome 6"/>
</dbReference>
<proteinExistence type="predicted"/>
<evidence type="ECO:0000313" key="2">
    <source>
        <dbReference type="Proteomes" id="UP000828048"/>
    </source>
</evidence>
<accession>A0ACB7X9U9</accession>
<reference evidence="1 2" key="1">
    <citation type="journal article" date="2021" name="Hortic Res">
        <title>High-quality reference genome and annotation aids understanding of berry development for evergreen blueberry (Vaccinium darrowii).</title>
        <authorList>
            <person name="Yu J."/>
            <person name="Hulse-Kemp A.M."/>
            <person name="Babiker E."/>
            <person name="Staton M."/>
        </authorList>
    </citation>
    <scope>NUCLEOTIDE SEQUENCE [LARGE SCALE GENOMIC DNA]</scope>
    <source>
        <strain evidence="2">cv. NJ 8807/NJ 8810</strain>
        <tissue evidence="1">Young leaf</tissue>
    </source>
</reference>
<sequence>MRAAVKKKKNAGKKQFKFQYDPGSYALNFDDGGGGDGSSNLRVEVGNSPFQNGEFVVLQGFSETSVWIYVMWVECCN</sequence>
<protein>
    <submittedName>
        <fullName evidence="1">Uncharacterized protein</fullName>
    </submittedName>
</protein>
<keyword evidence="2" id="KW-1185">Reference proteome</keyword>
<name>A0ACB7X9U9_9ERIC</name>